<dbReference type="InterPro" id="IPR035089">
    <property type="entry name" value="Phage_sheath_subtilisin"/>
</dbReference>
<keyword evidence="4" id="KW-1185">Reference proteome</keyword>
<organism evidence="3 4">
    <name type="scientific">Marinobacter antarcticus</name>
    <dbReference type="NCBI Taxonomy" id="564117"/>
    <lineage>
        <taxon>Bacteria</taxon>
        <taxon>Pseudomonadati</taxon>
        <taxon>Pseudomonadota</taxon>
        <taxon>Gammaproteobacteria</taxon>
        <taxon>Pseudomonadales</taxon>
        <taxon>Marinobacteraceae</taxon>
        <taxon>Marinobacter</taxon>
    </lineage>
</organism>
<dbReference type="RefSeq" id="WP_072795321.1">
    <property type="nucleotide sequence ID" value="NZ_FRAQ01000001.1"/>
</dbReference>
<dbReference type="AlphaFoldDB" id="A0A1M6PW97"/>
<dbReference type="STRING" id="564117.SAMN05216369_0544"/>
<evidence type="ECO:0000313" key="3">
    <source>
        <dbReference type="EMBL" id="SHK12263.1"/>
    </source>
</evidence>
<sequence>MATITSLPTSITLFIGMARKGDLGNPTPISNFAQFEQIFGNDAAYGELVSQIRQFFLNGGAEAIVVRIAGDDGDTPELVDYANVFNSPESAVEPFNLLVLPRGYGQTDDQRQLLWGTASVFCQRRRAFLIVDPREDWKTVNDVAAGIPGMRIGAVIDHAGIYWPRIKVASAPLPIDPAGTIAGIISRTDTRRGVWKAAAGRDASILGATGLEHVISSAENGVINPQGVNALRQFAGGAAVWGGRTMAGFDSGDEYKYISVRRTALFIEESLYRGLAFARYEQNDGNLWMVIHGAVGLFMHNLFQQGAFSGTKASDAYFVSCDASTTSQNDIDLGRVNLMVGFAAQRPAEFVILKLRLVAGQSAGAPPALKSALKPALKPTLRRARPSARRFR</sequence>
<dbReference type="PANTHER" id="PTHR35861:SF1">
    <property type="entry name" value="PHAGE TAIL SHEATH PROTEIN"/>
    <property type="match status" value="1"/>
</dbReference>
<evidence type="ECO:0000259" key="2">
    <source>
        <dbReference type="Pfam" id="PF04984"/>
    </source>
</evidence>
<dbReference type="InterPro" id="IPR052042">
    <property type="entry name" value="Tail_sheath_structural"/>
</dbReference>
<evidence type="ECO:0000313" key="4">
    <source>
        <dbReference type="Proteomes" id="UP000184497"/>
    </source>
</evidence>
<gene>
    <name evidence="3" type="ORF">SAMN05216369_0544</name>
</gene>
<dbReference type="EMBL" id="FRAQ01000001">
    <property type="protein sequence ID" value="SHK12263.1"/>
    <property type="molecule type" value="Genomic_DNA"/>
</dbReference>
<dbReference type="Gene3D" id="3.40.50.11780">
    <property type="match status" value="1"/>
</dbReference>
<comment type="similarity">
    <text evidence="1">Belongs to the myoviridae tail sheath protein family.</text>
</comment>
<evidence type="ECO:0000256" key="1">
    <source>
        <dbReference type="ARBA" id="ARBA00008005"/>
    </source>
</evidence>
<name>A0A1M6PW97_9GAMM</name>
<dbReference type="Proteomes" id="UP000184497">
    <property type="component" value="Unassembled WGS sequence"/>
</dbReference>
<dbReference type="PANTHER" id="PTHR35861">
    <property type="match status" value="1"/>
</dbReference>
<reference evidence="4" key="1">
    <citation type="submission" date="2016-11" db="EMBL/GenBank/DDBJ databases">
        <authorList>
            <person name="Varghese N."/>
            <person name="Submissions S."/>
        </authorList>
    </citation>
    <scope>NUCLEOTIDE SEQUENCE [LARGE SCALE GENOMIC DNA]</scope>
    <source>
        <strain evidence="4">CGMCC 1.10835</strain>
    </source>
</reference>
<feature type="domain" description="Tail sheath protein subtilisin-like" evidence="2">
    <location>
        <begin position="93"/>
        <end position="246"/>
    </location>
</feature>
<dbReference type="Pfam" id="PF04984">
    <property type="entry name" value="Phage_sheath_1"/>
    <property type="match status" value="1"/>
</dbReference>
<proteinExistence type="inferred from homology"/>
<accession>A0A1M6PW97</accession>
<protein>
    <recommendedName>
        <fullName evidence="2">Tail sheath protein subtilisin-like domain-containing protein</fullName>
    </recommendedName>
</protein>